<evidence type="ECO:0000256" key="1">
    <source>
        <dbReference type="SAM" id="MobiDB-lite"/>
    </source>
</evidence>
<dbReference type="Proteomes" id="UP001596157">
    <property type="component" value="Unassembled WGS sequence"/>
</dbReference>
<organism evidence="2 3">
    <name type="scientific">Actinokineospora guangxiensis</name>
    <dbReference type="NCBI Taxonomy" id="1490288"/>
    <lineage>
        <taxon>Bacteria</taxon>
        <taxon>Bacillati</taxon>
        <taxon>Actinomycetota</taxon>
        <taxon>Actinomycetes</taxon>
        <taxon>Pseudonocardiales</taxon>
        <taxon>Pseudonocardiaceae</taxon>
        <taxon>Actinokineospora</taxon>
    </lineage>
</organism>
<reference evidence="3" key="1">
    <citation type="journal article" date="2019" name="Int. J. Syst. Evol. Microbiol.">
        <title>The Global Catalogue of Microorganisms (GCM) 10K type strain sequencing project: providing services to taxonomists for standard genome sequencing and annotation.</title>
        <authorList>
            <consortium name="The Broad Institute Genomics Platform"/>
            <consortium name="The Broad Institute Genome Sequencing Center for Infectious Disease"/>
            <person name="Wu L."/>
            <person name="Ma J."/>
        </authorList>
    </citation>
    <scope>NUCLEOTIDE SEQUENCE [LARGE SCALE GENOMIC DNA]</scope>
    <source>
        <strain evidence="3">CCUG 59778</strain>
    </source>
</reference>
<feature type="compositionally biased region" description="Pro residues" evidence="1">
    <location>
        <begin position="37"/>
        <end position="46"/>
    </location>
</feature>
<sequence>MDEMTRRTALRSAGVAGLTAAGVAAPGIAAAQDKPKPAPPAPPGPGPARWTEFELKDRRAVLAAGLSEAEADAWLLMNRAGAKLLALPSQHPSDLPDMVDAIHVIQNKLLARATYRKYLDAHTGG</sequence>
<evidence type="ECO:0008006" key="4">
    <source>
        <dbReference type="Google" id="ProtNLM"/>
    </source>
</evidence>
<evidence type="ECO:0000313" key="2">
    <source>
        <dbReference type="EMBL" id="MFC5288248.1"/>
    </source>
</evidence>
<name>A0ABW0ELC7_9PSEU</name>
<dbReference type="EMBL" id="JBHSKF010000006">
    <property type="protein sequence ID" value="MFC5288248.1"/>
    <property type="molecule type" value="Genomic_DNA"/>
</dbReference>
<dbReference type="PROSITE" id="PS51318">
    <property type="entry name" value="TAT"/>
    <property type="match status" value="1"/>
</dbReference>
<proteinExistence type="predicted"/>
<protein>
    <recommendedName>
        <fullName evidence="4">Secreted protein</fullName>
    </recommendedName>
</protein>
<accession>A0ABW0ELC7</accession>
<feature type="region of interest" description="Disordered" evidence="1">
    <location>
        <begin position="29"/>
        <end position="50"/>
    </location>
</feature>
<keyword evidence="3" id="KW-1185">Reference proteome</keyword>
<evidence type="ECO:0000313" key="3">
    <source>
        <dbReference type="Proteomes" id="UP001596157"/>
    </source>
</evidence>
<dbReference type="RefSeq" id="WP_378248038.1">
    <property type="nucleotide sequence ID" value="NZ_JBHSKF010000006.1"/>
</dbReference>
<dbReference type="InterPro" id="IPR006311">
    <property type="entry name" value="TAT_signal"/>
</dbReference>
<gene>
    <name evidence="2" type="ORF">ACFPM7_14405</name>
</gene>
<comment type="caution">
    <text evidence="2">The sequence shown here is derived from an EMBL/GenBank/DDBJ whole genome shotgun (WGS) entry which is preliminary data.</text>
</comment>